<organism evidence="2">
    <name type="scientific">uncultured Rubrobacteraceae bacterium</name>
    <dbReference type="NCBI Taxonomy" id="349277"/>
    <lineage>
        <taxon>Bacteria</taxon>
        <taxon>Bacillati</taxon>
        <taxon>Actinomycetota</taxon>
        <taxon>Rubrobacteria</taxon>
        <taxon>Rubrobacterales</taxon>
        <taxon>Rubrobacteraceae</taxon>
        <taxon>environmental samples</taxon>
    </lineage>
</organism>
<protein>
    <submittedName>
        <fullName evidence="2">Uncharacterized protein</fullName>
    </submittedName>
</protein>
<gene>
    <name evidence="2" type="ORF">AVDCRST_MAG03-3695</name>
</gene>
<sequence>AASGHGRTGGRGVHHRARRSERGSRPWGGQERGRRSGRHGGASLRSNATRRCKRV</sequence>
<dbReference type="AlphaFoldDB" id="A0A6J4Q828"/>
<feature type="non-terminal residue" evidence="2">
    <location>
        <position position="1"/>
    </location>
</feature>
<feature type="compositionally biased region" description="Gly residues" evidence="1">
    <location>
        <begin position="1"/>
        <end position="11"/>
    </location>
</feature>
<dbReference type="EMBL" id="CADCUT010000217">
    <property type="protein sequence ID" value="CAA9437172.1"/>
    <property type="molecule type" value="Genomic_DNA"/>
</dbReference>
<evidence type="ECO:0000256" key="1">
    <source>
        <dbReference type="SAM" id="MobiDB-lite"/>
    </source>
</evidence>
<accession>A0A6J4Q828</accession>
<proteinExistence type="predicted"/>
<name>A0A6J4Q828_9ACTN</name>
<feature type="region of interest" description="Disordered" evidence="1">
    <location>
        <begin position="1"/>
        <end position="55"/>
    </location>
</feature>
<feature type="non-terminal residue" evidence="2">
    <location>
        <position position="55"/>
    </location>
</feature>
<reference evidence="2" key="1">
    <citation type="submission" date="2020-02" db="EMBL/GenBank/DDBJ databases">
        <authorList>
            <person name="Meier V. D."/>
        </authorList>
    </citation>
    <scope>NUCLEOTIDE SEQUENCE</scope>
    <source>
        <strain evidence="2">AVDCRST_MAG03</strain>
    </source>
</reference>
<evidence type="ECO:0000313" key="2">
    <source>
        <dbReference type="EMBL" id="CAA9437172.1"/>
    </source>
</evidence>